<keyword evidence="1" id="KW-0472">Membrane</keyword>
<feature type="transmembrane region" description="Helical" evidence="1">
    <location>
        <begin position="368"/>
        <end position="387"/>
    </location>
</feature>
<dbReference type="AlphaFoldDB" id="A0A135WDM4"/>
<gene>
    <name evidence="2" type="ORF">AU378_11290</name>
</gene>
<evidence type="ECO:0000313" key="3">
    <source>
        <dbReference type="Proteomes" id="UP000070513"/>
    </source>
</evidence>
<dbReference type="OrthoDB" id="1217297at2"/>
<reference evidence="3" key="1">
    <citation type="submission" date="2015-12" db="EMBL/GenBank/DDBJ databases">
        <title>Genome sequence of a biocontrol rhizobacterium Chryseobacterium kwangjuense strain KJ1R5 isolated from pepper (Capsicum annuum L.).</title>
        <authorList>
            <person name="Jeong J.-J."/>
            <person name="Park H."/>
            <person name="Mannaa M."/>
            <person name="Sang M.K."/>
            <person name="Choi I.-G."/>
            <person name="Kim K.D."/>
        </authorList>
    </citation>
    <scope>NUCLEOTIDE SEQUENCE [LARGE SCALE GENOMIC DNA]</scope>
    <source>
        <strain evidence="3">KJ1R5</strain>
    </source>
</reference>
<feature type="transmembrane region" description="Helical" evidence="1">
    <location>
        <begin position="71"/>
        <end position="91"/>
    </location>
</feature>
<feature type="transmembrane region" description="Helical" evidence="1">
    <location>
        <begin position="240"/>
        <end position="264"/>
    </location>
</feature>
<evidence type="ECO:0008006" key="4">
    <source>
        <dbReference type="Google" id="ProtNLM"/>
    </source>
</evidence>
<protein>
    <recommendedName>
        <fullName evidence="4">Glycosyltransferase RgtA/B/C/D-like domain-containing protein</fullName>
    </recommendedName>
</protein>
<organism evidence="2 3">
    <name type="scientific">Chryseobacterium kwangjuense</name>
    <dbReference type="NCBI Taxonomy" id="267125"/>
    <lineage>
        <taxon>Bacteria</taxon>
        <taxon>Pseudomonadati</taxon>
        <taxon>Bacteroidota</taxon>
        <taxon>Flavobacteriia</taxon>
        <taxon>Flavobacteriales</taxon>
        <taxon>Weeksellaceae</taxon>
        <taxon>Chryseobacterium group</taxon>
        <taxon>Chryseobacterium</taxon>
    </lineage>
</organism>
<name>A0A135WDM4_9FLAO</name>
<evidence type="ECO:0000313" key="2">
    <source>
        <dbReference type="EMBL" id="KXH83013.1"/>
    </source>
</evidence>
<feature type="transmembrane region" description="Helical" evidence="1">
    <location>
        <begin position="7"/>
        <end position="26"/>
    </location>
</feature>
<comment type="caution">
    <text evidence="2">The sequence shown here is derived from an EMBL/GenBank/DDBJ whole genome shotgun (WGS) entry which is preliminary data.</text>
</comment>
<dbReference type="Proteomes" id="UP000070513">
    <property type="component" value="Unassembled WGS sequence"/>
</dbReference>
<feature type="transmembrane region" description="Helical" evidence="1">
    <location>
        <begin position="347"/>
        <end position="363"/>
    </location>
</feature>
<feature type="transmembrane region" description="Helical" evidence="1">
    <location>
        <begin position="276"/>
        <end position="309"/>
    </location>
</feature>
<keyword evidence="1" id="KW-1133">Transmembrane helix</keyword>
<dbReference type="RefSeq" id="WP_062651160.1">
    <property type="nucleotide sequence ID" value="NZ_LPUR01000011.1"/>
</dbReference>
<feature type="transmembrane region" description="Helical" evidence="1">
    <location>
        <begin position="321"/>
        <end position="341"/>
    </location>
</feature>
<feature type="transmembrane region" description="Helical" evidence="1">
    <location>
        <begin position="103"/>
        <end position="122"/>
    </location>
</feature>
<reference evidence="2 3" key="2">
    <citation type="journal article" date="2016" name="Genome Announc.">
        <title>Draft Genome Sequence of a Biocontrol Rhizobacterium, Chryseobacterium kwangjuense Strain KJ1R5, Isolated from Pepper (Capsicum annuum).</title>
        <authorList>
            <person name="Jeong J.J."/>
            <person name="Park H."/>
            <person name="Park B.H."/>
            <person name="Mannaa M."/>
            <person name="Sang M.K."/>
            <person name="Choi I.G."/>
            <person name="Kim K.D."/>
        </authorList>
    </citation>
    <scope>NUCLEOTIDE SEQUENCE [LARGE SCALE GENOMIC DNA]</scope>
    <source>
        <strain evidence="2 3">KJ1R5</strain>
    </source>
</reference>
<feature type="transmembrane region" description="Helical" evidence="1">
    <location>
        <begin position="193"/>
        <end position="219"/>
    </location>
</feature>
<feature type="transmembrane region" description="Helical" evidence="1">
    <location>
        <begin position="128"/>
        <end position="148"/>
    </location>
</feature>
<keyword evidence="1" id="KW-0812">Transmembrane</keyword>
<feature type="transmembrane region" description="Helical" evidence="1">
    <location>
        <begin position="160"/>
        <end position="187"/>
    </location>
</feature>
<proteinExistence type="predicted"/>
<accession>A0A135WDM4</accession>
<evidence type="ECO:0000256" key="1">
    <source>
        <dbReference type="SAM" id="Phobius"/>
    </source>
</evidence>
<dbReference type="EMBL" id="LPUR01000011">
    <property type="protein sequence ID" value="KXH83013.1"/>
    <property type="molecule type" value="Genomic_DNA"/>
</dbReference>
<sequence length="523" mass="62406">MEKIKYWNLTGILFIISSLVMGYLVYSNFNKGFVMNDEAYYLFHFKDIKNVLTVDATNYFRIFKVFYTNNIYHFRIITFLLLNSSSFLLFYSISKYYNLKIHPVLFGFLGTSINFLTWHGTIVVLNQYHGNTILTNLSLSILVFFMIYHKKWLLVFSGFFMGILLFNGIPHSITVIPVGLFLLVNFWKKDKSVIFLFIAGIIAAIFFYFTFIEDLSVFIKQLEYIKIYKEFHTKQHPKRFYIIWMAQVIGFIFVPLALLLFFLIRKKIQKESIDKLLLYSGIVVVFITVFYFNLFLIYVYTGLLLYRFYISESISLEKKTLCILLALLPFGLAFGSGFYFYVRGPMYQIYYFLVINIVIISLYNYRGYLVYLSFFIYSVAFYPLFLYDKGWKDFVYVEQTSKIKLNGHDFYVDKERKKDLDDLRPYLQDQPNVIYSSNHLMGYLYMLNARPPIYYYFALKDYVKFIIKKVGKTPDDFIYIESNDYPFLEREIVPLKFVDHPEKFKVVKTGRFTLYLPSNYQKK</sequence>